<dbReference type="RefSeq" id="WP_357977544.1">
    <property type="nucleotide sequence ID" value="NZ_JBFAIH010000005.1"/>
</dbReference>
<reference evidence="2 3" key="1">
    <citation type="submission" date="2024-06" db="EMBL/GenBank/DDBJ databases">
        <title>The Natural Products Discovery Center: Release of the First 8490 Sequenced Strains for Exploring Actinobacteria Biosynthetic Diversity.</title>
        <authorList>
            <person name="Kalkreuter E."/>
            <person name="Kautsar S.A."/>
            <person name="Yang D."/>
            <person name="Bader C.D."/>
            <person name="Teijaro C.N."/>
            <person name="Fluegel L."/>
            <person name="Davis C.M."/>
            <person name="Simpson J.R."/>
            <person name="Lauterbach L."/>
            <person name="Steele A.D."/>
            <person name="Gui C."/>
            <person name="Meng S."/>
            <person name="Li G."/>
            <person name="Viehrig K."/>
            <person name="Ye F."/>
            <person name="Su P."/>
            <person name="Kiefer A.F."/>
            <person name="Nichols A."/>
            <person name="Cepeda A.J."/>
            <person name="Yan W."/>
            <person name="Fan B."/>
            <person name="Jiang Y."/>
            <person name="Adhikari A."/>
            <person name="Zheng C.-J."/>
            <person name="Schuster L."/>
            <person name="Cowan T.M."/>
            <person name="Smanski M.J."/>
            <person name="Chevrette M.G."/>
            <person name="De Carvalho L.P.S."/>
            <person name="Shen B."/>
        </authorList>
    </citation>
    <scope>NUCLEOTIDE SEQUENCE [LARGE SCALE GENOMIC DNA]</scope>
    <source>
        <strain evidence="2 3">NPDC050671</strain>
    </source>
</reference>
<keyword evidence="3" id="KW-1185">Reference proteome</keyword>
<comment type="caution">
    <text evidence="2">The sequence shown here is derived from an EMBL/GenBank/DDBJ whole genome shotgun (WGS) entry which is preliminary data.</text>
</comment>
<organism evidence="2 3">
    <name type="scientific">Nocardia fusca</name>
    <dbReference type="NCBI Taxonomy" id="941183"/>
    <lineage>
        <taxon>Bacteria</taxon>
        <taxon>Bacillati</taxon>
        <taxon>Actinomycetota</taxon>
        <taxon>Actinomycetes</taxon>
        <taxon>Mycobacteriales</taxon>
        <taxon>Nocardiaceae</taxon>
        <taxon>Nocardia</taxon>
    </lineage>
</organism>
<feature type="region of interest" description="Disordered" evidence="1">
    <location>
        <begin position="50"/>
        <end position="82"/>
    </location>
</feature>
<proteinExistence type="predicted"/>
<feature type="compositionally biased region" description="Basic and acidic residues" evidence="1">
    <location>
        <begin position="50"/>
        <end position="65"/>
    </location>
</feature>
<gene>
    <name evidence="2" type="ORF">AB0H72_12125</name>
</gene>
<accession>A0ABV3F709</accession>
<dbReference type="EMBL" id="JBFAIH010000005">
    <property type="protein sequence ID" value="MEV0363442.1"/>
    <property type="molecule type" value="Genomic_DNA"/>
</dbReference>
<sequence length="291" mass="32254">MVSGAARALQQVLAATKRFIVGNRDVRVSALLGHAGKSRAAADRFEGLDPRLADGIRSPDSRGTDDGPTGEYPLPNRTDVPRFETTGLGDEVDRLAALSPTLQRFLGELKQDGWAIGYRDVGGGAHTRRSDTRITVHSGDRDDPAKVLGALAHEVGHSYRSAYEPQPVRYDGQGRTRWVRASAFEHLRDEGEAALVETQILREIAAAGGPKLRTSGRFGDRYEDHYDRYLRGELTREDARDENAHCYMKEYRSGSKESGTPETYLAHYEAIYHSDFDTDEAMQGARLIYGE</sequence>
<evidence type="ECO:0000313" key="3">
    <source>
        <dbReference type="Proteomes" id="UP001551658"/>
    </source>
</evidence>
<evidence type="ECO:0000256" key="1">
    <source>
        <dbReference type="SAM" id="MobiDB-lite"/>
    </source>
</evidence>
<dbReference type="Proteomes" id="UP001551658">
    <property type="component" value="Unassembled WGS sequence"/>
</dbReference>
<name>A0ABV3F709_9NOCA</name>
<protein>
    <submittedName>
        <fullName evidence="2">Uncharacterized protein</fullName>
    </submittedName>
</protein>
<evidence type="ECO:0000313" key="2">
    <source>
        <dbReference type="EMBL" id="MEV0363442.1"/>
    </source>
</evidence>